<comment type="catalytic activity">
    <reaction evidence="11">
        <text>Couples ATP hydrolysis with the unwinding of duplex DNA by translocating in the 3'-5' direction.</text>
        <dbReference type="EC" id="5.6.2.4"/>
    </reaction>
</comment>
<accession>A0A2U3DBW7</accession>
<evidence type="ECO:0000256" key="12">
    <source>
        <dbReference type="ARBA" id="ARBA00034808"/>
    </source>
</evidence>
<dbReference type="RefSeq" id="WP_181362810.1">
    <property type="nucleotide sequence ID" value="NZ_MPDK01000002.1"/>
</dbReference>
<dbReference type="InterPro" id="IPR014152">
    <property type="entry name" value="AddA"/>
</dbReference>
<dbReference type="InterPro" id="IPR011604">
    <property type="entry name" value="PDDEXK-like_dom_sf"/>
</dbReference>
<dbReference type="Gene3D" id="3.90.320.10">
    <property type="match status" value="1"/>
</dbReference>
<evidence type="ECO:0000256" key="11">
    <source>
        <dbReference type="ARBA" id="ARBA00034617"/>
    </source>
</evidence>
<evidence type="ECO:0000256" key="6">
    <source>
        <dbReference type="ARBA" id="ARBA00022839"/>
    </source>
</evidence>
<reference evidence="18 19" key="1">
    <citation type="submission" date="2016-11" db="EMBL/GenBank/DDBJ databases">
        <title>Comparative genomics of Acidibacillus ferroxidans species.</title>
        <authorList>
            <person name="Oliveira G."/>
            <person name="Nunes G."/>
            <person name="Oliveira R."/>
            <person name="Araujo F."/>
            <person name="Salim A."/>
            <person name="Scholte L."/>
            <person name="Morais D."/>
            <person name="Nancucheo I."/>
            <person name="Johnson D.B."/>
            <person name="Grail B."/>
            <person name="Bittencourt J."/>
            <person name="Valadares R."/>
        </authorList>
    </citation>
    <scope>NUCLEOTIDE SEQUENCE [LARGE SCALE GENOMIC DNA]</scope>
    <source>
        <strain evidence="18 19">Y002</strain>
    </source>
</reference>
<dbReference type="PANTHER" id="PTHR11070">
    <property type="entry name" value="UVRD / RECB / PCRA DNA HELICASE FAMILY MEMBER"/>
    <property type="match status" value="1"/>
</dbReference>
<comment type="catalytic activity">
    <reaction evidence="13">
        <text>ATP + H2O = ADP + phosphate + H(+)</text>
        <dbReference type="Rhea" id="RHEA:13065"/>
        <dbReference type="ChEBI" id="CHEBI:15377"/>
        <dbReference type="ChEBI" id="CHEBI:15378"/>
        <dbReference type="ChEBI" id="CHEBI:30616"/>
        <dbReference type="ChEBI" id="CHEBI:43474"/>
        <dbReference type="ChEBI" id="CHEBI:456216"/>
        <dbReference type="EC" id="5.6.2.4"/>
    </reaction>
</comment>
<evidence type="ECO:0000259" key="17">
    <source>
        <dbReference type="PROSITE" id="PS51217"/>
    </source>
</evidence>
<proteinExistence type="predicted"/>
<dbReference type="GO" id="GO:0016887">
    <property type="term" value="F:ATP hydrolysis activity"/>
    <property type="evidence" value="ECO:0007669"/>
    <property type="project" value="RHEA"/>
</dbReference>
<evidence type="ECO:0000256" key="15">
    <source>
        <dbReference type="SAM" id="MobiDB-lite"/>
    </source>
</evidence>
<dbReference type="Gene3D" id="3.40.50.300">
    <property type="entry name" value="P-loop containing nucleotide triphosphate hydrolases"/>
    <property type="match status" value="4"/>
</dbReference>
<evidence type="ECO:0000256" key="9">
    <source>
        <dbReference type="ARBA" id="ARBA00023204"/>
    </source>
</evidence>
<evidence type="ECO:0000256" key="13">
    <source>
        <dbReference type="ARBA" id="ARBA00048988"/>
    </source>
</evidence>
<dbReference type="GO" id="GO:0043138">
    <property type="term" value="F:3'-5' DNA helicase activity"/>
    <property type="evidence" value="ECO:0007669"/>
    <property type="project" value="UniProtKB-EC"/>
</dbReference>
<dbReference type="InterPro" id="IPR038726">
    <property type="entry name" value="PDDEXK_AddAB-type"/>
</dbReference>
<keyword evidence="10" id="KW-0413">Isomerase</keyword>
<keyword evidence="19" id="KW-1185">Reference proteome</keyword>
<dbReference type="PROSITE" id="PS51198">
    <property type="entry name" value="UVRD_HELICASE_ATP_BIND"/>
    <property type="match status" value="1"/>
</dbReference>
<dbReference type="Pfam" id="PF00580">
    <property type="entry name" value="UvrD-helicase"/>
    <property type="match status" value="1"/>
</dbReference>
<organism evidence="18 19">
    <name type="scientific">Sulfoacidibacillus thermotolerans</name>
    <name type="common">Acidibacillus sulfuroxidans</name>
    <dbReference type="NCBI Taxonomy" id="1765684"/>
    <lineage>
        <taxon>Bacteria</taxon>
        <taxon>Bacillati</taxon>
        <taxon>Bacillota</taxon>
        <taxon>Bacilli</taxon>
        <taxon>Bacillales</taxon>
        <taxon>Alicyclobacillaceae</taxon>
        <taxon>Sulfoacidibacillus</taxon>
    </lineage>
</organism>
<keyword evidence="9" id="KW-0234">DNA repair</keyword>
<dbReference type="SUPFAM" id="SSF52540">
    <property type="entry name" value="P-loop containing nucleoside triphosphate hydrolases"/>
    <property type="match status" value="1"/>
</dbReference>
<gene>
    <name evidence="18" type="ORF">BM613_01255</name>
</gene>
<evidence type="ECO:0000256" key="10">
    <source>
        <dbReference type="ARBA" id="ARBA00023235"/>
    </source>
</evidence>
<dbReference type="InterPro" id="IPR014017">
    <property type="entry name" value="DNA_helicase_UvrD-like_C"/>
</dbReference>
<dbReference type="InterPro" id="IPR027417">
    <property type="entry name" value="P-loop_NTPase"/>
</dbReference>
<dbReference type="PANTHER" id="PTHR11070:SF48">
    <property type="entry name" value="ATP-DEPENDENT HELICASE_NUCLEASE SUBUNIT A"/>
    <property type="match status" value="1"/>
</dbReference>
<evidence type="ECO:0000259" key="16">
    <source>
        <dbReference type="PROSITE" id="PS51198"/>
    </source>
</evidence>
<dbReference type="NCBIfam" id="TIGR02785">
    <property type="entry name" value="addA_Gpos"/>
    <property type="match status" value="1"/>
</dbReference>
<dbReference type="AlphaFoldDB" id="A0A2U3DBW7"/>
<dbReference type="InterPro" id="IPR000212">
    <property type="entry name" value="DNA_helicase_UvrD/REP"/>
</dbReference>
<dbReference type="GO" id="GO:0033202">
    <property type="term" value="C:DNA helicase complex"/>
    <property type="evidence" value="ECO:0007669"/>
    <property type="project" value="TreeGrafter"/>
</dbReference>
<dbReference type="GO" id="GO:0003677">
    <property type="term" value="F:DNA binding"/>
    <property type="evidence" value="ECO:0007669"/>
    <property type="project" value="UniProtKB-KW"/>
</dbReference>
<feature type="domain" description="UvrD-like helicase C-terminal" evidence="17">
    <location>
        <begin position="506"/>
        <end position="805"/>
    </location>
</feature>
<evidence type="ECO:0000256" key="3">
    <source>
        <dbReference type="ARBA" id="ARBA00022763"/>
    </source>
</evidence>
<dbReference type="InterPro" id="IPR011335">
    <property type="entry name" value="Restrct_endonuc-II-like"/>
</dbReference>
<dbReference type="SUPFAM" id="SSF52980">
    <property type="entry name" value="Restriction endonuclease-like"/>
    <property type="match status" value="1"/>
</dbReference>
<dbReference type="Pfam" id="PF13361">
    <property type="entry name" value="UvrD_C"/>
    <property type="match status" value="1"/>
</dbReference>
<comment type="caution">
    <text evidence="18">The sequence shown here is derived from an EMBL/GenBank/DDBJ whole genome shotgun (WGS) entry which is preliminary data.</text>
</comment>
<keyword evidence="1" id="KW-0540">Nuclease</keyword>
<dbReference type="CDD" id="cd17932">
    <property type="entry name" value="DEXQc_UvrD"/>
    <property type="match status" value="1"/>
</dbReference>
<dbReference type="InterPro" id="IPR014016">
    <property type="entry name" value="UvrD-like_ATP-bd"/>
</dbReference>
<evidence type="ECO:0000256" key="2">
    <source>
        <dbReference type="ARBA" id="ARBA00022741"/>
    </source>
</evidence>
<evidence type="ECO:0000256" key="14">
    <source>
        <dbReference type="PROSITE-ProRule" id="PRU00560"/>
    </source>
</evidence>
<evidence type="ECO:0000256" key="7">
    <source>
        <dbReference type="ARBA" id="ARBA00022840"/>
    </source>
</evidence>
<evidence type="ECO:0000256" key="4">
    <source>
        <dbReference type="ARBA" id="ARBA00022801"/>
    </source>
</evidence>
<keyword evidence="5 14" id="KW-0347">Helicase</keyword>
<dbReference type="GO" id="GO:0005524">
    <property type="term" value="F:ATP binding"/>
    <property type="evidence" value="ECO:0007669"/>
    <property type="project" value="UniProtKB-UniRule"/>
</dbReference>
<dbReference type="PROSITE" id="PS51217">
    <property type="entry name" value="UVRD_HELICASE_CTER"/>
    <property type="match status" value="1"/>
</dbReference>
<feature type="region of interest" description="Disordered" evidence="15">
    <location>
        <begin position="522"/>
        <end position="551"/>
    </location>
</feature>
<keyword evidence="4 14" id="KW-0378">Hydrolase</keyword>
<evidence type="ECO:0000313" key="19">
    <source>
        <dbReference type="Proteomes" id="UP000245380"/>
    </source>
</evidence>
<keyword evidence="3" id="KW-0227">DNA damage</keyword>
<feature type="domain" description="UvrD-like helicase ATP-binding" evidence="16">
    <location>
        <begin position="3"/>
        <end position="463"/>
    </location>
</feature>
<protein>
    <recommendedName>
        <fullName evidence="12">DNA 3'-5' helicase</fullName>
        <ecNumber evidence="12">5.6.2.4</ecNumber>
    </recommendedName>
</protein>
<evidence type="ECO:0000256" key="1">
    <source>
        <dbReference type="ARBA" id="ARBA00022722"/>
    </source>
</evidence>
<feature type="compositionally biased region" description="Acidic residues" evidence="15">
    <location>
        <begin position="524"/>
        <end position="542"/>
    </location>
</feature>
<dbReference type="EC" id="5.6.2.4" evidence="12"/>
<dbReference type="Proteomes" id="UP000245380">
    <property type="component" value="Unassembled WGS sequence"/>
</dbReference>
<evidence type="ECO:0000256" key="5">
    <source>
        <dbReference type="ARBA" id="ARBA00022806"/>
    </source>
</evidence>
<dbReference type="Pfam" id="PF12705">
    <property type="entry name" value="PDDEXK_1"/>
    <property type="match status" value="1"/>
</dbReference>
<dbReference type="GO" id="GO:0004527">
    <property type="term" value="F:exonuclease activity"/>
    <property type="evidence" value="ECO:0007669"/>
    <property type="project" value="UniProtKB-KW"/>
</dbReference>
<keyword evidence="6 18" id="KW-0269">Exonuclease</keyword>
<evidence type="ECO:0000313" key="18">
    <source>
        <dbReference type="EMBL" id="PWI58752.1"/>
    </source>
</evidence>
<dbReference type="GO" id="GO:0006302">
    <property type="term" value="P:double-strand break repair"/>
    <property type="evidence" value="ECO:0007669"/>
    <property type="project" value="InterPro"/>
</dbReference>
<dbReference type="GO" id="GO:0000725">
    <property type="term" value="P:recombinational repair"/>
    <property type="evidence" value="ECO:0007669"/>
    <property type="project" value="TreeGrafter"/>
</dbReference>
<dbReference type="GO" id="GO:0005829">
    <property type="term" value="C:cytosol"/>
    <property type="evidence" value="ECO:0007669"/>
    <property type="project" value="TreeGrafter"/>
</dbReference>
<dbReference type="EMBL" id="MPDK01000002">
    <property type="protein sequence ID" value="PWI58752.1"/>
    <property type="molecule type" value="Genomic_DNA"/>
</dbReference>
<sequence length="1242" mass="141492">MGHTFSLRQEQAITLRGRSLLVSAGAGSGKTSVLVERVLRLIMHEGVDIDRILIVTFTDAAANEMKERIAKALRATLDKRQSDRRLLRQLYLLERAQISTMHSFCLEVMRFGALQLPIDPGFRIADQQEVALLQDSVLDQLMNDWFASADEQFHAFAARYAGTNGDQNLRDMILQLYSFVRSHPRPAGWLEDAVLKLTQSAQLPIAESTYGQVFFSFCKEQILLAIDLIREANDICADEAFAPYRKALESDLKMLENALSYAEKRDYDELRVCLAQPFVKLGQVKEADALLKKNIQDLRSRVKKIIGLLLHSIFARSEHELQAELTLITPYVQMLVDLVWQFHTSYEAAKRDRSCVDFADLEHFAFQLLVDERGAASSLARQFAQKYVQVLVDEYQDTSPIQDAILEQIANSDRSNLFYVGDVKQSIYGFRMAEPGLFLSKYESFKHEDGGVRIDLQDNYRSRTDLIDAINYLFSQIFAPVLGGISYDEGARMNAAATYPPRPLQQGMTAVDVHLIDSNSSSSDEMEFLQEGEDEQEPEDEANASNREEDLRDQHLLEREAWVAGQEILRLYESETPIFDPSENAYRPLQWRDIAILLRSQAGRSDILLRVFRQLGIPCDGESNSGFYTSLEMRFVLALLQTIDNPRQDIPLATVLRSPVGGFSTTDLGQIRLTMARGDLFQALYQRSRQNDELGFRVQQFLLHLERLRTYASLHSVEDTVRFALEETGLSDFVAGLQDGDVRQANLRQFIRQARAYDDLEGHGFSGFVKYIQEHDRRSGDVGLAKNASEVANVVRIMTIHKSKGLEFPVVFVVNMTKSFRLSDHGLPIRFQKDIGFGIDFVDLERKEKWRTLSSLAVDTLEKRYNLAEEARILYVAATRAKEKLIFIGALKNLSAHWDKWRATARFETSRQGPLRESLLLSAKHYFDWIGPAIYRFSQAGSPLFTVKLWGEDFGQTIAGKEEEQCVQRDWQAISSLEPGAFDADAIDVAKSTMWQEHVLAHLWRPIDQGNPLAAKMSVTEWKNNWMDHSEETETSISWQRLKRNVQFSRPRFLQQDMPLTAAEKGSLFHLAMQHLPLIEQLVEEAGVVTELQRLVRQGYLPENSLQYLQPELIAAYFQSSLGQLMIANSDKVWREVPFTLAVAAEHLIDQQPQLFSGRGEQVIIQGTVDCLIALDERMILVDYKTDQLSIRDESALVKEYALQLALYKKAMEGAFMRSISTSYLYFVNSRKAVAVERLLTL</sequence>
<keyword evidence="8" id="KW-0238">DNA-binding</keyword>
<feature type="binding site" evidence="14">
    <location>
        <begin position="24"/>
        <end position="31"/>
    </location>
    <ligand>
        <name>ATP</name>
        <dbReference type="ChEBI" id="CHEBI:30616"/>
    </ligand>
</feature>
<evidence type="ECO:0000256" key="8">
    <source>
        <dbReference type="ARBA" id="ARBA00023125"/>
    </source>
</evidence>
<keyword evidence="2 14" id="KW-0547">Nucleotide-binding</keyword>
<name>A0A2U3DBW7_SULT2</name>
<keyword evidence="7 14" id="KW-0067">ATP-binding</keyword>